<dbReference type="Proteomes" id="UP000693981">
    <property type="component" value="Unassembled WGS sequence"/>
</dbReference>
<dbReference type="InterPro" id="IPR050430">
    <property type="entry name" value="Peptidase_S1"/>
</dbReference>
<evidence type="ECO:0000256" key="3">
    <source>
        <dbReference type="ARBA" id="ARBA00022525"/>
    </source>
</evidence>
<gene>
    <name evidence="12" type="ORF">PHYBOEH_001624</name>
</gene>
<evidence type="ECO:0000259" key="11">
    <source>
        <dbReference type="PROSITE" id="PS50240"/>
    </source>
</evidence>
<comment type="subcellular location">
    <subcellularLocation>
        <location evidence="1">Secreted</location>
    </subcellularLocation>
</comment>
<dbReference type="PROSITE" id="PS50240">
    <property type="entry name" value="TRYPSIN_DOM"/>
    <property type="match status" value="1"/>
</dbReference>
<dbReference type="Pfam" id="PF00089">
    <property type="entry name" value="Trypsin"/>
    <property type="match status" value="1"/>
</dbReference>
<dbReference type="OrthoDB" id="104223at2759"/>
<feature type="signal peptide" evidence="10">
    <location>
        <begin position="1"/>
        <end position="19"/>
    </location>
</feature>
<dbReference type="PANTHER" id="PTHR24276:SF98">
    <property type="entry name" value="FI18310P1-RELATED"/>
    <property type="match status" value="1"/>
</dbReference>
<keyword evidence="4 10" id="KW-0732">Signal</keyword>
<protein>
    <recommendedName>
        <fullName evidence="11">Peptidase S1 domain-containing protein</fullName>
    </recommendedName>
</protein>
<dbReference type="InterPro" id="IPR018114">
    <property type="entry name" value="TRYPSIN_HIS"/>
</dbReference>
<evidence type="ECO:0000313" key="13">
    <source>
        <dbReference type="Proteomes" id="UP000693981"/>
    </source>
</evidence>
<keyword evidence="8" id="KW-0378">Hydrolase</keyword>
<dbReference type="PROSITE" id="PS00134">
    <property type="entry name" value="TRYPSIN_HIS"/>
    <property type="match status" value="1"/>
</dbReference>
<evidence type="ECO:0000256" key="2">
    <source>
        <dbReference type="ARBA" id="ARBA00007664"/>
    </source>
</evidence>
<feature type="domain" description="Peptidase S1" evidence="11">
    <location>
        <begin position="46"/>
        <end position="269"/>
    </location>
</feature>
<dbReference type="EMBL" id="JAGDFL010000136">
    <property type="protein sequence ID" value="KAG7396867.1"/>
    <property type="molecule type" value="Genomic_DNA"/>
</dbReference>
<organism evidence="12 13">
    <name type="scientific">Phytophthora boehmeriae</name>
    <dbReference type="NCBI Taxonomy" id="109152"/>
    <lineage>
        <taxon>Eukaryota</taxon>
        <taxon>Sar</taxon>
        <taxon>Stramenopiles</taxon>
        <taxon>Oomycota</taxon>
        <taxon>Peronosporomycetes</taxon>
        <taxon>Peronosporales</taxon>
        <taxon>Peronosporaceae</taxon>
        <taxon>Phytophthora</taxon>
    </lineage>
</organism>
<dbReference type="GO" id="GO:0006508">
    <property type="term" value="P:proteolysis"/>
    <property type="evidence" value="ECO:0007669"/>
    <property type="project" value="UniProtKB-KW"/>
</dbReference>
<keyword evidence="3" id="KW-0964">Secreted</keyword>
<keyword evidence="5" id="KW-0843">Virulence</keyword>
<accession>A0A8T1WSQ2</accession>
<name>A0A8T1WSQ2_9STRA</name>
<dbReference type="InterPro" id="IPR001254">
    <property type="entry name" value="Trypsin_dom"/>
</dbReference>
<evidence type="ECO:0000256" key="5">
    <source>
        <dbReference type="ARBA" id="ARBA00023026"/>
    </source>
</evidence>
<dbReference type="GO" id="GO:0005576">
    <property type="term" value="C:extracellular region"/>
    <property type="evidence" value="ECO:0007669"/>
    <property type="project" value="UniProtKB-SubCell"/>
</dbReference>
<feature type="compositionally biased region" description="Polar residues" evidence="9">
    <location>
        <begin position="411"/>
        <end position="455"/>
    </location>
</feature>
<dbReference type="SMART" id="SM00020">
    <property type="entry name" value="Tryp_SPc"/>
    <property type="match status" value="1"/>
</dbReference>
<evidence type="ECO:0000256" key="8">
    <source>
        <dbReference type="RuleBase" id="RU363034"/>
    </source>
</evidence>
<dbReference type="GO" id="GO:0004252">
    <property type="term" value="F:serine-type endopeptidase activity"/>
    <property type="evidence" value="ECO:0007669"/>
    <property type="project" value="InterPro"/>
</dbReference>
<evidence type="ECO:0000256" key="7">
    <source>
        <dbReference type="ARBA" id="ARBA00023180"/>
    </source>
</evidence>
<reference evidence="12" key="1">
    <citation type="submission" date="2021-02" db="EMBL/GenBank/DDBJ databases">
        <authorList>
            <person name="Palmer J.M."/>
        </authorList>
    </citation>
    <scope>NUCLEOTIDE SEQUENCE</scope>
    <source>
        <strain evidence="12">SCRP23</strain>
    </source>
</reference>
<dbReference type="CDD" id="cd00190">
    <property type="entry name" value="Tryp_SPc"/>
    <property type="match status" value="1"/>
</dbReference>
<proteinExistence type="inferred from homology"/>
<evidence type="ECO:0000256" key="1">
    <source>
        <dbReference type="ARBA" id="ARBA00004613"/>
    </source>
</evidence>
<keyword evidence="7" id="KW-0325">Glycoprotein</keyword>
<keyword evidence="13" id="KW-1185">Reference proteome</keyword>
<evidence type="ECO:0000256" key="6">
    <source>
        <dbReference type="ARBA" id="ARBA00023157"/>
    </source>
</evidence>
<evidence type="ECO:0000256" key="9">
    <source>
        <dbReference type="SAM" id="MobiDB-lite"/>
    </source>
</evidence>
<dbReference type="PANTHER" id="PTHR24276">
    <property type="entry name" value="POLYSERASE-RELATED"/>
    <property type="match status" value="1"/>
</dbReference>
<keyword evidence="6" id="KW-1015">Disulfide bond</keyword>
<feature type="compositionally biased region" description="Low complexity" evidence="9">
    <location>
        <begin position="287"/>
        <end position="410"/>
    </location>
</feature>
<evidence type="ECO:0000256" key="4">
    <source>
        <dbReference type="ARBA" id="ARBA00022729"/>
    </source>
</evidence>
<dbReference type="PROSITE" id="PS00135">
    <property type="entry name" value="TRYPSIN_SER"/>
    <property type="match status" value="1"/>
</dbReference>
<dbReference type="AlphaFoldDB" id="A0A8T1WSQ2"/>
<evidence type="ECO:0000313" key="12">
    <source>
        <dbReference type="EMBL" id="KAG7396867.1"/>
    </source>
</evidence>
<evidence type="ECO:0000256" key="10">
    <source>
        <dbReference type="SAM" id="SignalP"/>
    </source>
</evidence>
<keyword evidence="8" id="KW-0645">Protease</keyword>
<sequence>MKLTRVLAFASTLVVAVNGYSFSETLDNEPEKKESTGLTVNEESRIYGGKEVDVDDYPFAVNLRMDFFDESFCGGALIDPEWILTAGHCIKTDEFDIIAVLGSQERAGTAGEQIKVVEGYRHPQYNKTKHLYDIGLLKLAKPSTHETVPICARDGSDNEVGTVATIVGWGLTENRTQSDTLLGVNVEIITNAQCNKQYDTTKKKNRITEGMLCAGKGDGKDSCNGDSGGPLVANDILVGIASWGRKCGARPGVYTRLTYVMDYIKDILNGGDGSKFAASSSGSGSSSLLEGGSTASASNDASATGSSATSSESGSTSTSSASTSNSDASTSASDSGSVFSSSASASNADYSSSDASTSVSSDSDSGSASSTSASSAESLSTDASNSASSASETSSSMSSNSESTSSSGSNFDSAMQFTKQESIDDVTQQSTEDVTQQSTLPSKTSIETETPATKSPSKKRSKTILLLDDEI</sequence>
<keyword evidence="8" id="KW-0720">Serine protease</keyword>
<comment type="caution">
    <text evidence="12">The sequence shown here is derived from an EMBL/GenBank/DDBJ whole genome shotgun (WGS) entry which is preliminary data.</text>
</comment>
<comment type="similarity">
    <text evidence="2">Belongs to the peptidase S1 family.</text>
</comment>
<dbReference type="FunFam" id="2.40.10.10:FF:000156">
    <property type="entry name" value="MIP06385p"/>
    <property type="match status" value="1"/>
</dbReference>
<feature type="chain" id="PRO_5035892427" description="Peptidase S1 domain-containing protein" evidence="10">
    <location>
        <begin position="20"/>
        <end position="471"/>
    </location>
</feature>
<dbReference type="InterPro" id="IPR033116">
    <property type="entry name" value="TRYPSIN_SER"/>
</dbReference>
<feature type="region of interest" description="Disordered" evidence="9">
    <location>
        <begin position="287"/>
        <end position="471"/>
    </location>
</feature>